<dbReference type="EMBL" id="CP043494">
    <property type="protein sequence ID" value="WNG45703.1"/>
    <property type="molecule type" value="Genomic_DNA"/>
</dbReference>
<dbReference type="InterPro" id="IPR036249">
    <property type="entry name" value="Thioredoxin-like_sf"/>
</dbReference>
<dbReference type="PANTHER" id="PTHR45694">
    <property type="entry name" value="GLUTAREDOXIN 2"/>
    <property type="match status" value="1"/>
</dbReference>
<evidence type="ECO:0000313" key="4">
    <source>
        <dbReference type="Proteomes" id="UP001611383"/>
    </source>
</evidence>
<organism evidence="3 4">
    <name type="scientific">Archangium minus</name>
    <dbReference type="NCBI Taxonomy" id="83450"/>
    <lineage>
        <taxon>Bacteria</taxon>
        <taxon>Pseudomonadati</taxon>
        <taxon>Myxococcota</taxon>
        <taxon>Myxococcia</taxon>
        <taxon>Myxococcales</taxon>
        <taxon>Cystobacterineae</taxon>
        <taxon>Archangiaceae</taxon>
        <taxon>Archangium</taxon>
    </lineage>
</organism>
<sequence>MTTPRPLHSQDKRSPAVAEAMAGFHRDIVDQVRTAVERDAVVVVGMAQNPFVKKVRDALTQAGIQFTYLEYGSYFGQWKQRLAIKMWSGWPTFPQVFVRGVLIGGFDDTRKALEDGSLKKLLG</sequence>
<dbReference type="Proteomes" id="UP001611383">
    <property type="component" value="Chromosome"/>
</dbReference>
<dbReference type="RefSeq" id="WP_395821064.1">
    <property type="nucleotide sequence ID" value="NZ_CP043494.1"/>
</dbReference>
<dbReference type="PROSITE" id="PS51354">
    <property type="entry name" value="GLUTAREDOXIN_2"/>
    <property type="match status" value="1"/>
</dbReference>
<reference evidence="3 4" key="1">
    <citation type="submission" date="2019-08" db="EMBL/GenBank/DDBJ databases">
        <title>Archangium and Cystobacter genomes.</title>
        <authorList>
            <person name="Chen I.-C.K."/>
            <person name="Wielgoss S."/>
        </authorList>
    </citation>
    <scope>NUCLEOTIDE SEQUENCE [LARGE SCALE GENOMIC DNA]</scope>
    <source>
        <strain evidence="3 4">Cbm 6</strain>
    </source>
</reference>
<keyword evidence="4" id="KW-1185">Reference proteome</keyword>
<gene>
    <name evidence="3" type="ORF">F0U60_17520</name>
</gene>
<accession>A0ABY9WR19</accession>
<dbReference type="Pfam" id="PF00462">
    <property type="entry name" value="Glutaredoxin"/>
    <property type="match status" value="1"/>
</dbReference>
<comment type="similarity">
    <text evidence="1">Belongs to the glutaredoxin family.</text>
</comment>
<protein>
    <submittedName>
        <fullName evidence="3">Glutaredoxin</fullName>
    </submittedName>
</protein>
<proteinExistence type="inferred from homology"/>
<name>A0ABY9WR19_9BACT</name>
<feature type="domain" description="Glutaredoxin" evidence="2">
    <location>
        <begin position="42"/>
        <end position="103"/>
    </location>
</feature>
<dbReference type="InterPro" id="IPR002109">
    <property type="entry name" value="Glutaredoxin"/>
</dbReference>
<dbReference type="Gene3D" id="3.40.30.10">
    <property type="entry name" value="Glutaredoxin"/>
    <property type="match status" value="1"/>
</dbReference>
<evidence type="ECO:0000256" key="1">
    <source>
        <dbReference type="ARBA" id="ARBA00007787"/>
    </source>
</evidence>
<dbReference type="PANTHER" id="PTHR45694:SF5">
    <property type="entry name" value="GLUTAREDOXIN 2"/>
    <property type="match status" value="1"/>
</dbReference>
<dbReference type="SUPFAM" id="SSF52833">
    <property type="entry name" value="Thioredoxin-like"/>
    <property type="match status" value="1"/>
</dbReference>
<evidence type="ECO:0000313" key="3">
    <source>
        <dbReference type="EMBL" id="WNG45703.1"/>
    </source>
</evidence>
<evidence type="ECO:0000259" key="2">
    <source>
        <dbReference type="Pfam" id="PF00462"/>
    </source>
</evidence>